<proteinExistence type="predicted"/>
<protein>
    <submittedName>
        <fullName evidence="1">Gp161</fullName>
    </submittedName>
</protein>
<dbReference type="RefSeq" id="YP_009015464.1">
    <property type="nucleotide sequence ID" value="NC_023719.1"/>
</dbReference>
<dbReference type="EMBL" id="JN638751">
    <property type="protein sequence ID" value="AEO93421.1"/>
    <property type="molecule type" value="Genomic_DNA"/>
</dbReference>
<gene>
    <name evidence="1" type="primary">161</name>
    <name evidence="1" type="ORF">G_161</name>
</gene>
<evidence type="ECO:0000313" key="1">
    <source>
        <dbReference type="EMBL" id="AEO93421.1"/>
    </source>
</evidence>
<sequence>MKNEERYKGYIQVDNDKLASYYEGKNLDELCANQYLVTEDGHVVKFN</sequence>
<organism evidence="1 2">
    <name type="scientific">Bacillus phage G</name>
    <dbReference type="NCBI Taxonomy" id="2884420"/>
    <lineage>
        <taxon>Viruses</taxon>
        <taxon>Duplodnaviria</taxon>
        <taxon>Heunggongvirae</taxon>
        <taxon>Uroviricota</taxon>
        <taxon>Caudoviricetes</taxon>
        <taxon>Donellivirus</taxon>
        <taxon>Donellivirus gee</taxon>
    </lineage>
</organism>
<dbReference type="GeneID" id="18563377"/>
<reference evidence="1 2" key="1">
    <citation type="submission" date="2011-09" db="EMBL/GenBank/DDBJ databases">
        <authorList>
            <person name="Pope W.H."/>
            <person name="Pedulla M.L."/>
            <person name="Ford M.E."/>
            <person name="Peebles C.L."/>
            <person name="Hatfull G.H."/>
            <person name="Hendrix R.W."/>
        </authorList>
    </citation>
    <scope>NUCLEOTIDE SEQUENCE [LARGE SCALE GENOMIC DNA]</scope>
    <source>
        <strain evidence="1">G</strain>
    </source>
</reference>
<evidence type="ECO:0000313" key="2">
    <source>
        <dbReference type="Proteomes" id="UP000009273"/>
    </source>
</evidence>
<dbReference type="KEGG" id="vg:18563377"/>
<name>G3MBM7_9CAUD</name>
<accession>G3MBM7</accession>
<dbReference type="Proteomes" id="UP000009273">
    <property type="component" value="Segment"/>
</dbReference>
<keyword evidence="2" id="KW-1185">Reference proteome</keyword>